<dbReference type="Proteomes" id="UP000002296">
    <property type="component" value="Unassembled WGS sequence"/>
</dbReference>
<feature type="compositionally biased region" description="Polar residues" evidence="1">
    <location>
        <begin position="302"/>
        <end position="316"/>
    </location>
</feature>
<sequence length="316" mass="35088">MQVITAPNNVKRQSGTTYGPRTPPTHPFTLPPPNGVALLHLRKHVCCSVMRASDASTQVAFRQSKIQHLRMAVEMLAEATRLLNAASTLLTTLQCDGEEYRRLSCHRRRPMGALSTCRKCRGLKQRREEVRRGCHLPRLTCVVSFLQRRSDETVVSVPVSHTRANERLKEHPAEGMRLAVQTIPSLADVTAAAVPARRRSPSSLSPVRHPRMEENALHDWCHQLPPNNEKDSQPREKAPKVAVNVSQTMRVAFRSRVHCNSPQLPGASSFFVDPNRIVHLDLLGSSTGSCNRVRHARAARDSITSPSTSAAPNNVK</sequence>
<organism evidence="2 3">
    <name type="scientific">Trypanosoma cruzi (strain CL Brener)</name>
    <dbReference type="NCBI Taxonomy" id="353153"/>
    <lineage>
        <taxon>Eukaryota</taxon>
        <taxon>Discoba</taxon>
        <taxon>Euglenozoa</taxon>
        <taxon>Kinetoplastea</taxon>
        <taxon>Metakinetoplastina</taxon>
        <taxon>Trypanosomatida</taxon>
        <taxon>Trypanosomatidae</taxon>
        <taxon>Trypanosoma</taxon>
        <taxon>Schizotrypanum</taxon>
    </lineage>
</organism>
<dbReference type="PaxDb" id="353153-Q4CPP2"/>
<evidence type="ECO:0000313" key="2">
    <source>
        <dbReference type="EMBL" id="EAN82244.1"/>
    </source>
</evidence>
<comment type="caution">
    <text evidence="2">The sequence shown here is derived from an EMBL/GenBank/DDBJ whole genome shotgun (WGS) entry which is preliminary data.</text>
</comment>
<dbReference type="VEuPathDB" id="TriTrypDB:TcCLB.505317.20"/>
<proteinExistence type="predicted"/>
<feature type="region of interest" description="Disordered" evidence="1">
    <location>
        <begin position="297"/>
        <end position="316"/>
    </location>
</feature>
<dbReference type="AlphaFoldDB" id="Q4CPP2"/>
<dbReference type="GeneID" id="3533438"/>
<evidence type="ECO:0000256" key="1">
    <source>
        <dbReference type="SAM" id="MobiDB-lite"/>
    </source>
</evidence>
<evidence type="ECO:0000313" key="3">
    <source>
        <dbReference type="Proteomes" id="UP000002296"/>
    </source>
</evidence>
<dbReference type="InParanoid" id="Q4CPP2"/>
<reference evidence="2 3" key="1">
    <citation type="journal article" date="2005" name="Science">
        <title>The genome sequence of Trypanosoma cruzi, etiologic agent of Chagas disease.</title>
        <authorList>
            <person name="El-Sayed N.M."/>
            <person name="Myler P.J."/>
            <person name="Bartholomeu D.C."/>
            <person name="Nilsson D."/>
            <person name="Aggarwal G."/>
            <person name="Tran A.N."/>
            <person name="Ghedin E."/>
            <person name="Worthey E.A."/>
            <person name="Delcher A.L."/>
            <person name="Blandin G."/>
            <person name="Westenberger S.J."/>
            <person name="Caler E."/>
            <person name="Cerqueira G.C."/>
            <person name="Branche C."/>
            <person name="Haas B."/>
            <person name="Anupama A."/>
            <person name="Arner E."/>
            <person name="Aslund L."/>
            <person name="Attipoe P."/>
            <person name="Bontempi E."/>
            <person name="Bringaud F."/>
            <person name="Burton P."/>
            <person name="Cadag E."/>
            <person name="Campbell D.A."/>
            <person name="Carrington M."/>
            <person name="Crabtree J."/>
            <person name="Darban H."/>
            <person name="da Silveira J.F."/>
            <person name="de Jong P."/>
            <person name="Edwards K."/>
            <person name="Englund P.T."/>
            <person name="Fazelina G."/>
            <person name="Feldblyum T."/>
            <person name="Ferella M."/>
            <person name="Frasch A.C."/>
            <person name="Gull K."/>
            <person name="Horn D."/>
            <person name="Hou L."/>
            <person name="Huang Y."/>
            <person name="Kindlund E."/>
            <person name="Klingbeil M."/>
            <person name="Kluge S."/>
            <person name="Koo H."/>
            <person name="Lacerda D."/>
            <person name="Levin M.J."/>
            <person name="Lorenzi H."/>
            <person name="Louie T."/>
            <person name="Machado C.R."/>
            <person name="McCulloch R."/>
            <person name="McKenna A."/>
            <person name="Mizuno Y."/>
            <person name="Mottram J.C."/>
            <person name="Nelson S."/>
            <person name="Ochaya S."/>
            <person name="Osoegawa K."/>
            <person name="Pai G."/>
            <person name="Parsons M."/>
            <person name="Pentony M."/>
            <person name="Pettersson U."/>
            <person name="Pop M."/>
            <person name="Ramirez J.L."/>
            <person name="Rinta J."/>
            <person name="Robertson L."/>
            <person name="Salzberg S.L."/>
            <person name="Sanchez D.O."/>
            <person name="Seyler A."/>
            <person name="Sharma R."/>
            <person name="Shetty J."/>
            <person name="Simpson A.J."/>
            <person name="Sisk E."/>
            <person name="Tammi M.T."/>
            <person name="Tarleton R."/>
            <person name="Teixeira S."/>
            <person name="Van Aken S."/>
            <person name="Vogt C."/>
            <person name="Ward P.N."/>
            <person name="Wickstead B."/>
            <person name="Wortman J."/>
            <person name="White O."/>
            <person name="Fraser C.M."/>
            <person name="Stuart K.D."/>
            <person name="Andersson B."/>
        </authorList>
    </citation>
    <scope>NUCLEOTIDE SEQUENCE [LARGE SCALE GENOMIC DNA]</scope>
    <source>
        <strain evidence="2 3">CL Brener</strain>
    </source>
</reference>
<keyword evidence="3" id="KW-1185">Reference proteome</keyword>
<dbReference type="RefSeq" id="XP_804095.1">
    <property type="nucleotide sequence ID" value="XM_799002.1"/>
</dbReference>
<gene>
    <name evidence="2" type="ORF">Tc00.1047053505317.20</name>
</gene>
<accession>Q4CPP2</accession>
<protein>
    <submittedName>
        <fullName evidence="2">Uncharacterized protein</fullName>
    </submittedName>
</protein>
<feature type="compositionally biased region" description="Polar residues" evidence="1">
    <location>
        <begin position="1"/>
        <end position="19"/>
    </location>
</feature>
<dbReference type="EMBL" id="AAHK01002610">
    <property type="protein sequence ID" value="EAN82244.1"/>
    <property type="molecule type" value="Genomic_DNA"/>
</dbReference>
<dbReference type="KEGG" id="tcr:505317.20"/>
<feature type="region of interest" description="Disordered" evidence="1">
    <location>
        <begin position="1"/>
        <end position="24"/>
    </location>
</feature>
<name>Q4CPP2_TRYCC</name>